<feature type="compositionally biased region" description="Low complexity" evidence="1">
    <location>
        <begin position="27"/>
        <end position="40"/>
    </location>
</feature>
<organism evidence="3 4">
    <name type="scientific">Nocardiopsis coralli</name>
    <dbReference type="NCBI Taxonomy" id="2772213"/>
    <lineage>
        <taxon>Bacteria</taxon>
        <taxon>Bacillati</taxon>
        <taxon>Actinomycetota</taxon>
        <taxon>Actinomycetes</taxon>
        <taxon>Streptosporangiales</taxon>
        <taxon>Nocardiopsidaceae</taxon>
        <taxon>Nocardiopsis</taxon>
    </lineage>
</organism>
<dbReference type="RefSeq" id="WP_193122093.1">
    <property type="nucleotide sequence ID" value="NZ_JADBGI010000009.1"/>
</dbReference>
<protein>
    <submittedName>
        <fullName evidence="3">Uncharacterized protein</fullName>
    </submittedName>
</protein>
<feature type="transmembrane region" description="Helical" evidence="2">
    <location>
        <begin position="144"/>
        <end position="162"/>
    </location>
</feature>
<dbReference type="EMBL" id="JADBGI010000009">
    <property type="protein sequence ID" value="MBE2999465.1"/>
    <property type="molecule type" value="Genomic_DNA"/>
</dbReference>
<dbReference type="Proteomes" id="UP000806528">
    <property type="component" value="Unassembled WGS sequence"/>
</dbReference>
<accession>A0ABR9P6Y9</accession>
<sequence length="178" mass="19005">MSPKKRKRNKPDPPAAQPETTDRADTATETAPADTTAKSPRPSREPVRVPDPPDRRITALWVGLALTWALGTPLALANLLFTFMDLQEAAMAAEQDPAAGELTTVPGDHLASLGTALIWVLILALAVPLIAAILAAFLRRKIAFIGFTVALAATALPLFLLMPPAELFEALRTHFTGP</sequence>
<keyword evidence="4" id="KW-1185">Reference proteome</keyword>
<evidence type="ECO:0000313" key="3">
    <source>
        <dbReference type="EMBL" id="MBE2999465.1"/>
    </source>
</evidence>
<feature type="compositionally biased region" description="Basic and acidic residues" evidence="1">
    <location>
        <begin position="42"/>
        <end position="52"/>
    </location>
</feature>
<evidence type="ECO:0000256" key="2">
    <source>
        <dbReference type="SAM" id="Phobius"/>
    </source>
</evidence>
<gene>
    <name evidence="3" type="ORF">IDM40_12220</name>
</gene>
<feature type="region of interest" description="Disordered" evidence="1">
    <location>
        <begin position="1"/>
        <end position="52"/>
    </location>
</feature>
<keyword evidence="2" id="KW-0812">Transmembrane</keyword>
<evidence type="ECO:0000256" key="1">
    <source>
        <dbReference type="SAM" id="MobiDB-lite"/>
    </source>
</evidence>
<keyword evidence="2" id="KW-0472">Membrane</keyword>
<comment type="caution">
    <text evidence="3">The sequence shown here is derived from an EMBL/GenBank/DDBJ whole genome shotgun (WGS) entry which is preliminary data.</text>
</comment>
<reference evidence="3 4" key="1">
    <citation type="submission" date="2020-09" db="EMBL/GenBank/DDBJ databases">
        <title>Diversity and distribution of actinomycetes associated with coral in the coast of Hainan.</title>
        <authorList>
            <person name="Li F."/>
        </authorList>
    </citation>
    <scope>NUCLEOTIDE SEQUENCE [LARGE SCALE GENOMIC DNA]</scope>
    <source>
        <strain evidence="3 4">HNM0947</strain>
    </source>
</reference>
<name>A0ABR9P6Y9_9ACTN</name>
<keyword evidence="2" id="KW-1133">Transmembrane helix</keyword>
<feature type="transmembrane region" description="Helical" evidence="2">
    <location>
        <begin position="58"/>
        <end position="81"/>
    </location>
</feature>
<proteinExistence type="predicted"/>
<feature type="transmembrane region" description="Helical" evidence="2">
    <location>
        <begin position="116"/>
        <end position="137"/>
    </location>
</feature>
<evidence type="ECO:0000313" key="4">
    <source>
        <dbReference type="Proteomes" id="UP000806528"/>
    </source>
</evidence>